<feature type="transmembrane region" description="Helical" evidence="2">
    <location>
        <begin position="30"/>
        <end position="52"/>
    </location>
</feature>
<name>A0A7W4V592_9MICO</name>
<organism evidence="3 4">
    <name type="scientific">Microbacterium endophyticum</name>
    <dbReference type="NCBI Taxonomy" id="1526412"/>
    <lineage>
        <taxon>Bacteria</taxon>
        <taxon>Bacillati</taxon>
        <taxon>Actinomycetota</taxon>
        <taxon>Actinomycetes</taxon>
        <taxon>Micrococcales</taxon>
        <taxon>Microbacteriaceae</taxon>
        <taxon>Microbacterium</taxon>
    </lineage>
</organism>
<keyword evidence="2" id="KW-1133">Transmembrane helix</keyword>
<evidence type="ECO:0000313" key="3">
    <source>
        <dbReference type="EMBL" id="MBB2977082.1"/>
    </source>
</evidence>
<feature type="transmembrane region" description="Helical" evidence="2">
    <location>
        <begin position="113"/>
        <end position="133"/>
    </location>
</feature>
<protein>
    <recommendedName>
        <fullName evidence="5">DUF998 domain-containing protein</fullName>
    </recommendedName>
</protein>
<keyword evidence="2" id="KW-0812">Transmembrane</keyword>
<gene>
    <name evidence="3" type="ORF">FHX49_002679</name>
</gene>
<feature type="region of interest" description="Disordered" evidence="1">
    <location>
        <begin position="274"/>
        <end position="304"/>
    </location>
</feature>
<dbReference type="EMBL" id="JACHWQ010000011">
    <property type="protein sequence ID" value="MBB2977082.1"/>
    <property type="molecule type" value="Genomic_DNA"/>
</dbReference>
<dbReference type="AlphaFoldDB" id="A0A7W4V592"/>
<keyword evidence="4" id="KW-1185">Reference proteome</keyword>
<feature type="transmembrane region" description="Helical" evidence="2">
    <location>
        <begin position="72"/>
        <end position="92"/>
    </location>
</feature>
<evidence type="ECO:0008006" key="5">
    <source>
        <dbReference type="Google" id="ProtNLM"/>
    </source>
</evidence>
<keyword evidence="2" id="KW-0472">Membrane</keyword>
<evidence type="ECO:0000256" key="1">
    <source>
        <dbReference type="SAM" id="MobiDB-lite"/>
    </source>
</evidence>
<sequence length="304" mass="32563">MSSVVPFSIENPFRQLTTLRSLRALASARIAPTQLGLAIMGVLVVGVCFAIFTTTDPVWWHLHFSRLGMFSTTSGTVFNGTLALAGMLVIVFTCRVRADLRRLARRTAARGTAAVTTLFLTLIGANLSLAGFIPLTLNEGLHNVVAYGMIAGFAGLLATTPWMIRGVSRVLRRTTVGVLCYLAIAGALFAPQLINAAAFEAIAFTAMFGWAGVFIRALSAAGLAHEEPAEQAAVPRESMPLSCETRPRVARGVTSLSGASLRSRRRLILRSHAAQHGALAHPRRGYKASAERAVSALSRRPARR</sequence>
<accession>A0A7W4V592</accession>
<evidence type="ECO:0000256" key="2">
    <source>
        <dbReference type="SAM" id="Phobius"/>
    </source>
</evidence>
<dbReference type="Proteomes" id="UP000529310">
    <property type="component" value="Unassembled WGS sequence"/>
</dbReference>
<comment type="caution">
    <text evidence="3">The sequence shown here is derived from an EMBL/GenBank/DDBJ whole genome shotgun (WGS) entry which is preliminary data.</text>
</comment>
<proteinExistence type="predicted"/>
<feature type="transmembrane region" description="Helical" evidence="2">
    <location>
        <begin position="176"/>
        <end position="195"/>
    </location>
</feature>
<feature type="transmembrane region" description="Helical" evidence="2">
    <location>
        <begin position="145"/>
        <end position="164"/>
    </location>
</feature>
<evidence type="ECO:0000313" key="4">
    <source>
        <dbReference type="Proteomes" id="UP000529310"/>
    </source>
</evidence>
<reference evidence="3 4" key="1">
    <citation type="submission" date="2020-08" db="EMBL/GenBank/DDBJ databases">
        <title>Sequencing the genomes of 1000 actinobacteria strains.</title>
        <authorList>
            <person name="Klenk H.-P."/>
        </authorList>
    </citation>
    <scope>NUCLEOTIDE SEQUENCE [LARGE SCALE GENOMIC DNA]</scope>
    <source>
        <strain evidence="3 4">DSM 27099</strain>
    </source>
</reference>